<dbReference type="PROSITE" id="PS50005">
    <property type="entry name" value="TPR"/>
    <property type="match status" value="1"/>
</dbReference>
<sequence length="602" mass="65181">AALGALAVSAPAQPQAAPAAAAPSTPGSAPAPAASASTPAAAEAAPVNNSWLDAPMFYELLLGEMEISTGHPADGFEVMLDAARRSRDGAVFQRAIEIAVQGRSGDRALLAAKAWRQTLPQSIEALRTQVQLLVATEKLDELAGPLKELIERQPEAERSPVIAGLPRFLAGVHDKAQALSVGQTALASYLDLPATRTAARTSLGRLAAAAQQSDLAMSYLQQAHQDDPAAAGPVLLALDLMGPKPEAETVVKDYLARPDALAPLRLAYVQSLEQRQRLVDAVAQLRLAVAQQPDMAQAWLSLGALLTELQEPREGIQALDRYFALQAAPAAEEGAAADEDTQADRLRRTYDYACVVQADAHEQLGDLKEAARWLDKVPPERTDLALLVRRASLMARQGQVDAGLALVKNGAARGNPDARARLLAQTQVLRDAGRQQAAFDLLGSAVKQTPEDSGLIYEQAMLAEQLKQYDTMETLLREVMRLKADDAQAYNALGYSLAERGVRLDEALKLIQQAVSLAPDDPFILDSLGWVYYRQGRADDALKLLRQSYAARPHAEVATHLGEVLWALGRHDEALRYWREAQRRERDNPALRETLQRLKVKL</sequence>
<dbReference type="PANTHER" id="PTHR12558">
    <property type="entry name" value="CELL DIVISION CYCLE 16,23,27"/>
    <property type="match status" value="1"/>
</dbReference>
<evidence type="ECO:0000256" key="1">
    <source>
        <dbReference type="PROSITE-ProRule" id="PRU00339"/>
    </source>
</evidence>
<keyword evidence="1" id="KW-0802">TPR repeat</keyword>
<dbReference type="SUPFAM" id="SSF48452">
    <property type="entry name" value="TPR-like"/>
    <property type="match status" value="2"/>
</dbReference>
<evidence type="ECO:0000313" key="4">
    <source>
        <dbReference type="Proteomes" id="UP000430120"/>
    </source>
</evidence>
<protein>
    <submittedName>
        <fullName evidence="3">Tetratricopeptide repeat protein</fullName>
    </submittedName>
</protein>
<dbReference type="SMART" id="SM00028">
    <property type="entry name" value="TPR"/>
    <property type="match status" value="6"/>
</dbReference>
<feature type="non-terminal residue" evidence="3">
    <location>
        <position position="1"/>
    </location>
</feature>
<feature type="region of interest" description="Disordered" evidence="2">
    <location>
        <begin position="17"/>
        <end position="37"/>
    </location>
</feature>
<dbReference type="Pfam" id="PF13429">
    <property type="entry name" value="TPR_15"/>
    <property type="match status" value="1"/>
</dbReference>
<dbReference type="PANTHER" id="PTHR12558:SF13">
    <property type="entry name" value="CELL DIVISION CYCLE PROTEIN 27 HOMOLOG"/>
    <property type="match status" value="1"/>
</dbReference>
<name>A0A643FFG3_IDEDE</name>
<feature type="repeat" description="TPR" evidence="1">
    <location>
        <begin position="555"/>
        <end position="588"/>
    </location>
</feature>
<keyword evidence="4" id="KW-1185">Reference proteome</keyword>
<comment type="caution">
    <text evidence="3">The sequence shown here is derived from an EMBL/GenBank/DDBJ whole genome shotgun (WGS) entry which is preliminary data.</text>
</comment>
<dbReference type="InterPro" id="IPR011990">
    <property type="entry name" value="TPR-like_helical_dom_sf"/>
</dbReference>
<dbReference type="EMBL" id="VZPB01000006">
    <property type="protein sequence ID" value="KAB0584447.1"/>
    <property type="molecule type" value="Genomic_DNA"/>
</dbReference>
<dbReference type="InterPro" id="IPR019734">
    <property type="entry name" value="TPR_rpt"/>
</dbReference>
<proteinExistence type="predicted"/>
<dbReference type="AlphaFoldDB" id="A0A643FFG3"/>
<accession>A0A643FFG3</accession>
<reference evidence="3 4" key="1">
    <citation type="submission" date="2019-09" db="EMBL/GenBank/DDBJ databases">
        <title>Draft genome sequences of 48 bacterial type strains from the CCUG.</title>
        <authorList>
            <person name="Tunovic T."/>
            <person name="Pineiro-Iglesias B."/>
            <person name="Unosson C."/>
            <person name="Inganas E."/>
            <person name="Ohlen M."/>
            <person name="Cardew S."/>
            <person name="Jensie-Markopoulos S."/>
            <person name="Salva-Serra F."/>
            <person name="Jaen-Luchoro D."/>
            <person name="Karlsson R."/>
            <person name="Svensson-Stadler L."/>
            <person name="Chun J."/>
            <person name="Moore E."/>
        </authorList>
    </citation>
    <scope>NUCLEOTIDE SEQUENCE [LARGE SCALE GENOMIC DNA]</scope>
    <source>
        <strain evidence="3 4">CCUG 30977</strain>
    </source>
</reference>
<dbReference type="Gene3D" id="1.25.40.10">
    <property type="entry name" value="Tetratricopeptide repeat domain"/>
    <property type="match status" value="2"/>
</dbReference>
<organism evidence="3 4">
    <name type="scientific">Ideonella dechloratans</name>
    <dbReference type="NCBI Taxonomy" id="36863"/>
    <lineage>
        <taxon>Bacteria</taxon>
        <taxon>Pseudomonadati</taxon>
        <taxon>Pseudomonadota</taxon>
        <taxon>Betaproteobacteria</taxon>
        <taxon>Burkholderiales</taxon>
        <taxon>Sphaerotilaceae</taxon>
        <taxon>Ideonella</taxon>
    </lineage>
</organism>
<dbReference type="RefSeq" id="WP_151122817.1">
    <property type="nucleotide sequence ID" value="NZ_VZPB01000006.1"/>
</dbReference>
<gene>
    <name evidence="3" type="ORF">F7Q92_04335</name>
</gene>
<dbReference type="OrthoDB" id="9766710at2"/>
<dbReference type="Proteomes" id="UP000430120">
    <property type="component" value="Unassembled WGS sequence"/>
</dbReference>
<evidence type="ECO:0000313" key="3">
    <source>
        <dbReference type="EMBL" id="KAB0584447.1"/>
    </source>
</evidence>
<evidence type="ECO:0000256" key="2">
    <source>
        <dbReference type="SAM" id="MobiDB-lite"/>
    </source>
</evidence>